<dbReference type="PANTHER" id="PTHR15451:SF19">
    <property type="entry name" value="ERGOSTEROL BIOSYNTHETIC PROTEIN 28 HOMOLOG"/>
    <property type="match status" value="1"/>
</dbReference>
<evidence type="ECO:0000256" key="5">
    <source>
        <dbReference type="ARBA" id="ARBA00022824"/>
    </source>
</evidence>
<dbReference type="GeneID" id="62230579"/>
<dbReference type="Proteomes" id="UP000783213">
    <property type="component" value="Unassembled WGS sequence"/>
</dbReference>
<evidence type="ECO:0000256" key="6">
    <source>
        <dbReference type="ARBA" id="ARBA00022955"/>
    </source>
</evidence>
<evidence type="ECO:0000256" key="11">
    <source>
        <dbReference type="ARBA" id="ARBA00023166"/>
    </source>
</evidence>
<keyword evidence="15" id="KW-1185">Reference proteome</keyword>
<evidence type="ECO:0000256" key="7">
    <source>
        <dbReference type="ARBA" id="ARBA00022989"/>
    </source>
</evidence>
<reference evidence="14 15" key="1">
    <citation type="journal article" date="2020" name="Genome Biol. Evol.">
        <title>Comparative genomics of Sclerotiniaceae.</title>
        <authorList>
            <person name="Valero Jimenez C.A."/>
            <person name="Steentjes M."/>
            <person name="Scholten O.E."/>
            <person name="Van Kan J.A.L."/>
        </authorList>
    </citation>
    <scope>NUCLEOTIDE SEQUENCE [LARGE SCALE GENOMIC DNA]</scope>
    <source>
        <strain evidence="14 15">B1</strain>
    </source>
</reference>
<evidence type="ECO:0000256" key="2">
    <source>
        <dbReference type="ARBA" id="ARBA00005377"/>
    </source>
</evidence>
<feature type="transmembrane region" description="Helical" evidence="13">
    <location>
        <begin position="137"/>
        <end position="159"/>
    </location>
</feature>
<dbReference type="EMBL" id="RCSX01000007">
    <property type="protein sequence ID" value="KAF7932506.1"/>
    <property type="molecule type" value="Genomic_DNA"/>
</dbReference>
<keyword evidence="10 13" id="KW-0472">Membrane</keyword>
<keyword evidence="11" id="KW-1207">Sterol metabolism</keyword>
<dbReference type="PANTHER" id="PTHR15451">
    <property type="entry name" value="ERGOSTEROL BIOSYNTHETIC PROTEIN 28-RELATED"/>
    <property type="match status" value="1"/>
</dbReference>
<keyword evidence="9" id="KW-0443">Lipid metabolism</keyword>
<dbReference type="InterPro" id="IPR005352">
    <property type="entry name" value="Erg28"/>
</dbReference>
<evidence type="ECO:0000256" key="4">
    <source>
        <dbReference type="ARBA" id="ARBA00022692"/>
    </source>
</evidence>
<feature type="transmembrane region" description="Helical" evidence="13">
    <location>
        <begin position="109"/>
        <end position="130"/>
    </location>
</feature>
<keyword evidence="4 13" id="KW-0812">Transmembrane</keyword>
<keyword evidence="7 13" id="KW-1133">Transmembrane helix</keyword>
<dbReference type="RefSeq" id="XP_038811898.1">
    <property type="nucleotide sequence ID" value="XM_038951425.1"/>
</dbReference>
<evidence type="ECO:0000256" key="13">
    <source>
        <dbReference type="SAM" id="Phobius"/>
    </source>
</evidence>
<accession>A0ABQ7IRR6</accession>
<evidence type="ECO:0000256" key="8">
    <source>
        <dbReference type="ARBA" id="ARBA00023011"/>
    </source>
</evidence>
<proteinExistence type="inferred from homology"/>
<evidence type="ECO:0000313" key="15">
    <source>
        <dbReference type="Proteomes" id="UP000783213"/>
    </source>
</evidence>
<sequence length="189" mass="21134">MVYTHQEQTLNIYRVFYPIYCYSSRPIYLSINLTLKSIMAFYLPQDQGVLPYFLLLNAIMSFYNSAQCFLSLPGTRKLFFGPHSTIPSSSSSSTSPKTTSPSSHEATALFARTFGCYTLVSGMLRLITAYNLSSPELYFLTLWAYVVIAGFWGMEWLYFGTVASGPALCASIVIDGGGVVMMLWGWGKY</sequence>
<comment type="subcellular location">
    <subcellularLocation>
        <location evidence="1">Endoplasmic reticulum membrane</location>
        <topology evidence="1">Multi-pass membrane protein</topology>
    </subcellularLocation>
</comment>
<keyword evidence="5" id="KW-0256">Endoplasmic reticulum</keyword>
<keyword evidence="6" id="KW-0752">Steroid biosynthesis</keyword>
<dbReference type="Pfam" id="PF03694">
    <property type="entry name" value="Erg28"/>
    <property type="match status" value="1"/>
</dbReference>
<evidence type="ECO:0000313" key="14">
    <source>
        <dbReference type="EMBL" id="KAF7932506.1"/>
    </source>
</evidence>
<keyword evidence="8" id="KW-0756">Sterol biosynthesis</keyword>
<comment type="caution">
    <text evidence="14">The sequence shown here is derived from an EMBL/GenBank/DDBJ whole genome shotgun (WGS) entry which is preliminary data.</text>
</comment>
<evidence type="ECO:0000256" key="3">
    <source>
        <dbReference type="ARBA" id="ARBA00022516"/>
    </source>
</evidence>
<evidence type="ECO:0000256" key="9">
    <source>
        <dbReference type="ARBA" id="ARBA00023098"/>
    </source>
</evidence>
<evidence type="ECO:0000256" key="10">
    <source>
        <dbReference type="ARBA" id="ARBA00023136"/>
    </source>
</evidence>
<feature type="transmembrane region" description="Helical" evidence="13">
    <location>
        <begin position="165"/>
        <end position="186"/>
    </location>
</feature>
<feature type="transmembrane region" description="Helical" evidence="13">
    <location>
        <begin position="26"/>
        <end position="43"/>
    </location>
</feature>
<keyword evidence="3" id="KW-0444">Lipid biosynthesis</keyword>
<comment type="similarity">
    <text evidence="2">Belongs to the ERG28 family.</text>
</comment>
<feature type="transmembrane region" description="Helical" evidence="13">
    <location>
        <begin position="50"/>
        <end position="72"/>
    </location>
</feature>
<protein>
    <submittedName>
        <fullName evidence="14">Uncharacterized protein</fullName>
    </submittedName>
</protein>
<evidence type="ECO:0000256" key="1">
    <source>
        <dbReference type="ARBA" id="ARBA00004477"/>
    </source>
</evidence>
<evidence type="ECO:0000256" key="12">
    <source>
        <dbReference type="ARBA" id="ARBA00023221"/>
    </source>
</evidence>
<name>A0ABQ7IRR6_9HELO</name>
<gene>
    <name evidence="14" type="ORF">EAE98_003805</name>
</gene>
<keyword evidence="12" id="KW-0753">Steroid metabolism</keyword>
<organism evidence="14 15">
    <name type="scientific">Botrytis deweyae</name>
    <dbReference type="NCBI Taxonomy" id="2478750"/>
    <lineage>
        <taxon>Eukaryota</taxon>
        <taxon>Fungi</taxon>
        <taxon>Dikarya</taxon>
        <taxon>Ascomycota</taxon>
        <taxon>Pezizomycotina</taxon>
        <taxon>Leotiomycetes</taxon>
        <taxon>Helotiales</taxon>
        <taxon>Sclerotiniaceae</taxon>
        <taxon>Botrytis</taxon>
    </lineage>
</organism>